<dbReference type="Proteomes" id="UP000608420">
    <property type="component" value="Unassembled WGS sequence"/>
</dbReference>
<proteinExistence type="predicted"/>
<name>A0ABQ1W589_9BACL</name>
<dbReference type="EMBL" id="BMIW01000036">
    <property type="protein sequence ID" value="GGG13581.1"/>
    <property type="molecule type" value="Genomic_DNA"/>
</dbReference>
<accession>A0ABQ1W589</accession>
<organism evidence="1 2">
    <name type="scientific">Paenibacillus aceti</name>
    <dbReference type="NCBI Taxonomy" id="1820010"/>
    <lineage>
        <taxon>Bacteria</taxon>
        <taxon>Bacillati</taxon>
        <taxon>Bacillota</taxon>
        <taxon>Bacilli</taxon>
        <taxon>Bacillales</taxon>
        <taxon>Paenibacillaceae</taxon>
        <taxon>Paenibacillus</taxon>
    </lineage>
</organism>
<dbReference type="Gene3D" id="2.60.120.260">
    <property type="entry name" value="Galactose-binding domain-like"/>
    <property type="match status" value="2"/>
</dbReference>
<keyword evidence="2" id="KW-1185">Reference proteome</keyword>
<evidence type="ECO:0000313" key="2">
    <source>
        <dbReference type="Proteomes" id="UP000608420"/>
    </source>
</evidence>
<dbReference type="RefSeq" id="WP_120462841.1">
    <property type="nucleotide sequence ID" value="NZ_BMIW01000036.1"/>
</dbReference>
<protein>
    <submittedName>
        <fullName evidence="1">Uncharacterized protein</fullName>
    </submittedName>
</protein>
<reference evidence="2" key="1">
    <citation type="journal article" date="2019" name="Int. J. Syst. Evol. Microbiol.">
        <title>The Global Catalogue of Microorganisms (GCM) 10K type strain sequencing project: providing services to taxonomists for standard genome sequencing and annotation.</title>
        <authorList>
            <consortium name="The Broad Institute Genomics Platform"/>
            <consortium name="The Broad Institute Genome Sequencing Center for Infectious Disease"/>
            <person name="Wu L."/>
            <person name="Ma J."/>
        </authorList>
    </citation>
    <scope>NUCLEOTIDE SEQUENCE [LARGE SCALE GENOMIC DNA]</scope>
    <source>
        <strain evidence="2">CGMCC 1.15420</strain>
    </source>
</reference>
<dbReference type="InterPro" id="IPR005068">
    <property type="entry name" value="Phage_lambda_Stf-r2"/>
</dbReference>
<gene>
    <name evidence="1" type="ORF">GCM10010913_39220</name>
</gene>
<dbReference type="Pfam" id="PF03406">
    <property type="entry name" value="Phage_fiber_2"/>
    <property type="match status" value="1"/>
</dbReference>
<comment type="caution">
    <text evidence="1">The sequence shown here is derived from an EMBL/GenBank/DDBJ whole genome shotgun (WGS) entry which is preliminary data.</text>
</comment>
<sequence length="1800" mass="196402">MAKTNWKYTDTVKPEDMNSLGQEINDLQQNTKLASLTKPGIVQLSSATNSTAEDRAATPKAVKTAEDNAKAYTDGKLDRVDLTTTLGPGTSVINVDQASGAEFRVYGNTLVNLLGSYGNFEIDSNGDGVADGWSKPSGGTRGTCSLETSGVKHGLKAQRITSAESDTTPYRYVYRRITAPKSGSYHVMIADAAVDGGRAWIRVFKNNEEAVNHIISSSYSSVDTVLFAKFVVPSDAIELSILVYNSIDTGVVGWTQYDGVGLYEVSEELYNRIGVDITADNIRDYLPHVDGVQHVQGASVYHPSKNLLPSEFSTLHVNARMTAPYELTLNATVTDQFSYLGYIPALPLTKYVYTAEQSGTNGVTIFCTLQQYDRDLRLLNSPNTTNGSLAFTTVAGTAFIRIVFYSKGAGTFVLKNWQLELGDKATDSEPAKPQHLIIPEVLAEVGGYRDEVRIRLDKAELIRHVERDVKLDGSREWTSSGDNLTHYSGFMRISTPIDNRIPNIARGTKYTGKALKSTGKLLGVDYYEADLINCYTATSQAGITVANSESGWIQTLNPTPNAIKALMNGWKATNNDGTKYTSWVSIIDGKPPVTNTESYVAANKAHGWTAWATMDYALAIPEIKPIKTEGTISLHSGGNQLTVETGFIQREKAVLHFSTGTNKYYINSNTPGTQLSRRPRRILSIYKESFFDNRSWSILVNNTNNNSWAEAVPENVDLSKNYYVTYITADKYDYTANVNQLDVSYKAGINAALSDAVSNISELKAQNDRQDFADDYIQAHAEDTRRDLESLISEKIDRTDISQPLLPRVTIVSTDQPSMTNFVIHGRTEFNQVKNGSFEVDSNNDGLADSWTKSQAGVFTLVSTNALYGVKSQRITSSADDTGSTRYAMQSGLSVVAGKKYVIIADAVTDGTGVAKMAVYRDGTTASNYVAETSQSNSSKVHFIKYSPSTDTNDLRVLIYNSVSKGIVGWVQWDGVGIYELSEELYKRIGVDINETNIREYVPHVDDMQYVDGVVVTKRSKNLLPGQPDTIHANAKVTTPYELLLNATEKYQASLVTVNVKPNTLYTLKASMEASAGQAYLGYRNLFADGTNQYLGELNSGSGRYVTTFTTPPNCTRLSLAFGSSVAGTFTFKNWQLELGDRATDFEIAGPQQLIIPKILAEVEGIKDEVRVGQTESTLIRRVVTGVHIDGTYPTQLNGDDTGKTYRQLYIPLTKLPGAKPNTTELSGVRYDGKRLTSMSLVKFSAGDQISTGSNGLAMSVNNMDSGWNSSLKPGANAIKALANGWKANGNNGSVYNSWVSILNGKAPASNTEAYVSANKAPGWDSWATINYVLSVPEIEPIKTEGSISLSPENNQMEIESGVVQREKVKIQISANKAMYFINSQTQGTQPTRRPGRILTVYKDDKPDHSWIVMNSGSNNGTQYAQAPAEKVDPNANYYITYLPKDREQYSTNPLYMIIQYKSGLSATLTNVVDDVVELKAQNDRQDFADTYIQAYTENNRKDIGTLTDLQTTNKTSLVAAINETFTIGNERKREVVDALIALGVTASTKDSWDELISKMAKVIKATGNVTAGDVLAGKTFSNAGKNGLTGTMPNQGAKIITPNTANQIIASGYHNGNGYVKGDPNLVAGNLPKDVSIFGITGLLERLTTADRNAIISAIVAKGVAASAADSNSILAQKIGQISIKQASGNTEGKSIEINNLDFSPIVVMINYGGGFEYYDSGWDSKYMNVSGDACFIKGVNRSPELYSSTTTGRDGTSNLRVSTSITWSPNGFTVSLRSNISQSYYESLYIRNWYAFGL</sequence>
<evidence type="ECO:0000313" key="1">
    <source>
        <dbReference type="EMBL" id="GGG13581.1"/>
    </source>
</evidence>